<evidence type="ECO:0000313" key="9">
    <source>
        <dbReference type="Proteomes" id="UP001623591"/>
    </source>
</evidence>
<dbReference type="PIRSF" id="PIRSF000109">
    <property type="entry name" value="6PGD"/>
    <property type="match status" value="1"/>
</dbReference>
<dbReference type="SUPFAM" id="SSF51735">
    <property type="entry name" value="NAD(P)-binding Rossmann-fold domains"/>
    <property type="match status" value="1"/>
</dbReference>
<comment type="caution">
    <text evidence="8">The sequence shown here is derived from an EMBL/GenBank/DDBJ whole genome shotgun (WGS) entry which is preliminary data.</text>
</comment>
<gene>
    <name evidence="8" type="primary">gndA</name>
    <name evidence="8" type="ORF">ACJDUG_04855</name>
</gene>
<dbReference type="InterPro" id="IPR013328">
    <property type="entry name" value="6PGD_dom2"/>
</dbReference>
<evidence type="ECO:0000259" key="7">
    <source>
        <dbReference type="SMART" id="SM01350"/>
    </source>
</evidence>
<dbReference type="PANTHER" id="PTHR11811">
    <property type="entry name" value="6-PHOSPHOGLUCONATE DEHYDROGENASE"/>
    <property type="match status" value="1"/>
</dbReference>
<keyword evidence="3 5" id="KW-0560">Oxidoreductase</keyword>
<dbReference type="RefSeq" id="WP_406768782.1">
    <property type="nucleotide sequence ID" value="NZ_JBJHZZ010000002.1"/>
</dbReference>
<dbReference type="Gene3D" id="1.10.1040.10">
    <property type="entry name" value="N-(1-d-carboxylethyl)-l-norvaline Dehydrogenase, domain 2"/>
    <property type="match status" value="1"/>
</dbReference>
<comment type="function">
    <text evidence="5">Catalyzes the oxidative decarboxylation of 6-phosphogluconate to ribulose 5-phosphate and CO(2), with concomitant reduction of NADP to NADPH.</text>
</comment>
<dbReference type="EMBL" id="JBJHZZ010000002">
    <property type="protein sequence ID" value="MFL0246309.1"/>
    <property type="molecule type" value="Genomic_DNA"/>
</dbReference>
<comment type="similarity">
    <text evidence="1 5 6">Belongs to the 6-phosphogluconate dehydrogenase family.</text>
</comment>
<evidence type="ECO:0000256" key="5">
    <source>
        <dbReference type="PIRNR" id="PIRNR000109"/>
    </source>
</evidence>
<dbReference type="InterPro" id="IPR008927">
    <property type="entry name" value="6-PGluconate_DH-like_C_sf"/>
</dbReference>
<reference evidence="8 9" key="1">
    <citation type="submission" date="2024-11" db="EMBL/GenBank/DDBJ databases">
        <authorList>
            <person name="Heng Y.C."/>
            <person name="Lim A.C.H."/>
            <person name="Lee J.K.Y."/>
            <person name="Kittelmann S."/>
        </authorList>
    </citation>
    <scope>NUCLEOTIDE SEQUENCE [LARGE SCALE GENOMIC DNA]</scope>
    <source>
        <strain evidence="8 9">WILCCON 0185</strain>
    </source>
</reference>
<feature type="domain" description="6-phosphogluconate dehydrogenase C-terminal" evidence="7">
    <location>
        <begin position="177"/>
        <end position="467"/>
    </location>
</feature>
<comment type="subunit">
    <text evidence="2 5">Homodimer.</text>
</comment>
<keyword evidence="4 6" id="KW-0311">Gluconate utilization</keyword>
<evidence type="ECO:0000313" key="8">
    <source>
        <dbReference type="EMBL" id="MFL0246309.1"/>
    </source>
</evidence>
<dbReference type="Gene3D" id="3.40.50.720">
    <property type="entry name" value="NAD(P)-binding Rossmann-like Domain"/>
    <property type="match status" value="1"/>
</dbReference>
<dbReference type="InterPro" id="IPR006115">
    <property type="entry name" value="6PGDH_NADP-bd"/>
</dbReference>
<protein>
    <recommendedName>
        <fullName evidence="5 6">6-phosphogluconate dehydrogenase, decarboxylating</fullName>
        <ecNumber evidence="5 6">1.1.1.44</ecNumber>
    </recommendedName>
</protein>
<dbReference type="Pfam" id="PF03446">
    <property type="entry name" value="NAD_binding_2"/>
    <property type="match status" value="1"/>
</dbReference>
<accession>A0ABW8T180</accession>
<dbReference type="InterPro" id="IPR036291">
    <property type="entry name" value="NAD(P)-bd_dom_sf"/>
</dbReference>
<keyword evidence="5 6" id="KW-0570">Pentose shunt</keyword>
<dbReference type="InterPro" id="IPR006114">
    <property type="entry name" value="6PGDH_C"/>
</dbReference>
<evidence type="ECO:0000256" key="4">
    <source>
        <dbReference type="ARBA" id="ARBA00023064"/>
    </source>
</evidence>
<proteinExistence type="inferred from homology"/>
<comment type="pathway">
    <text evidence="5 6">Carbohydrate degradation; pentose phosphate pathway; D-ribulose 5-phosphate from D-glucose 6-phosphate (oxidative stage): step 3/3.</text>
</comment>
<dbReference type="InterPro" id="IPR006113">
    <property type="entry name" value="6PGDH_Gnd/GntZ"/>
</dbReference>
<dbReference type="SUPFAM" id="SSF48179">
    <property type="entry name" value="6-phosphogluconate dehydrogenase C-terminal domain-like"/>
    <property type="match status" value="1"/>
</dbReference>
<dbReference type="NCBIfam" id="NF006765">
    <property type="entry name" value="PRK09287.1"/>
    <property type="match status" value="1"/>
</dbReference>
<dbReference type="EC" id="1.1.1.44" evidence="5 6"/>
<dbReference type="InterPro" id="IPR006184">
    <property type="entry name" value="6PGdom_BS"/>
</dbReference>
<dbReference type="Proteomes" id="UP001623591">
    <property type="component" value="Unassembled WGS sequence"/>
</dbReference>
<dbReference type="PROSITE" id="PS00461">
    <property type="entry name" value="6PGD"/>
    <property type="match status" value="1"/>
</dbReference>
<dbReference type="PRINTS" id="PR00076">
    <property type="entry name" value="6PGDHDRGNASE"/>
</dbReference>
<organism evidence="8 9">
    <name type="scientific">Candidatus Clostridium stratigraminis</name>
    <dbReference type="NCBI Taxonomy" id="3381661"/>
    <lineage>
        <taxon>Bacteria</taxon>
        <taxon>Bacillati</taxon>
        <taxon>Bacillota</taxon>
        <taxon>Clostridia</taxon>
        <taxon>Eubacteriales</taxon>
        <taxon>Clostridiaceae</taxon>
        <taxon>Clostridium</taxon>
    </lineage>
</organism>
<comment type="catalytic activity">
    <reaction evidence="5 6">
        <text>6-phospho-D-gluconate + NADP(+) = D-ribulose 5-phosphate + CO2 + NADPH</text>
        <dbReference type="Rhea" id="RHEA:10116"/>
        <dbReference type="ChEBI" id="CHEBI:16526"/>
        <dbReference type="ChEBI" id="CHEBI:57783"/>
        <dbReference type="ChEBI" id="CHEBI:58121"/>
        <dbReference type="ChEBI" id="CHEBI:58349"/>
        <dbReference type="ChEBI" id="CHEBI:58759"/>
        <dbReference type="EC" id="1.1.1.44"/>
    </reaction>
</comment>
<keyword evidence="5 6" id="KW-0521">NADP</keyword>
<keyword evidence="9" id="KW-1185">Reference proteome</keyword>
<evidence type="ECO:0000256" key="6">
    <source>
        <dbReference type="RuleBase" id="RU000485"/>
    </source>
</evidence>
<dbReference type="SMART" id="SM01350">
    <property type="entry name" value="6PGD"/>
    <property type="match status" value="1"/>
</dbReference>
<dbReference type="InterPro" id="IPR006183">
    <property type="entry name" value="Pgluconate_DH"/>
</dbReference>
<evidence type="ECO:0000256" key="3">
    <source>
        <dbReference type="ARBA" id="ARBA00023002"/>
    </source>
</evidence>
<dbReference type="Gene3D" id="1.20.5.320">
    <property type="entry name" value="6-Phosphogluconate Dehydrogenase, domain 3"/>
    <property type="match status" value="1"/>
</dbReference>
<sequence>MNDLGLVGLGVMGRSLLINVEDKGYTVAAYNYTPEETKSFMEKEAKGKNISAYYDLEAFVGSLKKPRKIFLMITAGKPVDDMLDKLLKLLEDGDIIMDGGNSYFHDTDRRLKKLKDKGIDYLGIGVSGGEEGALNGPSLMPGGSRKAYELVKELLMKIAAKTEAGSCCAYIGEGSAGHFVKMLHNGIEYGMMQAISEVYDIMRKALKLSAEEIGDIFEEWNKGELNSFLMEISYKIMRHKDSETSRPLVDLILDKAGQKGTGKWTAQTSLDLGIPTPSLTAAVEERVISFFKGERTNLSKKVFKTYYEASYEKEKIIEELKDTLLFTNFILFSQGLWLMADASKVYDFNINVSEVLKVWKGGCIIRSKMLDSYRSIIDEDKTNVNLLNNQKSLDFLMEKLDSIKDITTIAKDSYVPVIVINTAIDYFYSMIEENLSANLIQAQRDFFGAHTYERIDKKGIFHTKDWE</sequence>
<dbReference type="GO" id="GO:0004616">
    <property type="term" value="F:phosphogluconate dehydrogenase (decarboxylating) activity"/>
    <property type="evidence" value="ECO:0007669"/>
    <property type="project" value="UniProtKB-EC"/>
</dbReference>
<name>A0ABW8T180_9CLOT</name>
<evidence type="ECO:0000256" key="1">
    <source>
        <dbReference type="ARBA" id="ARBA00008419"/>
    </source>
</evidence>
<dbReference type="NCBIfam" id="TIGR00873">
    <property type="entry name" value="gnd"/>
    <property type="match status" value="1"/>
</dbReference>
<dbReference type="Pfam" id="PF00393">
    <property type="entry name" value="6PGD"/>
    <property type="match status" value="1"/>
</dbReference>
<evidence type="ECO:0000256" key="2">
    <source>
        <dbReference type="ARBA" id="ARBA00011738"/>
    </source>
</evidence>